<protein>
    <recommendedName>
        <fullName evidence="2">EamA domain-containing protein</fullName>
    </recommendedName>
</protein>
<feature type="transmembrane region" description="Helical" evidence="1">
    <location>
        <begin position="127"/>
        <end position="150"/>
    </location>
</feature>
<feature type="transmembrane region" description="Helical" evidence="1">
    <location>
        <begin position="162"/>
        <end position="185"/>
    </location>
</feature>
<feature type="transmembrane region" description="Helical" evidence="1">
    <location>
        <begin position="257"/>
        <end position="275"/>
    </location>
</feature>
<feature type="transmembrane region" description="Helical" evidence="1">
    <location>
        <begin position="40"/>
        <end position="59"/>
    </location>
</feature>
<keyword evidence="1" id="KW-0472">Membrane</keyword>
<name>A0A8T1WTK5_9STRA</name>
<dbReference type="Pfam" id="PF00892">
    <property type="entry name" value="EamA"/>
    <property type="match status" value="1"/>
</dbReference>
<feature type="transmembrane region" description="Helical" evidence="1">
    <location>
        <begin position="98"/>
        <end position="115"/>
    </location>
</feature>
<evidence type="ECO:0000313" key="3">
    <source>
        <dbReference type="EMBL" id="KAG7396796.1"/>
    </source>
</evidence>
<evidence type="ECO:0000256" key="1">
    <source>
        <dbReference type="SAM" id="Phobius"/>
    </source>
</evidence>
<feature type="transmembrane region" description="Helical" evidence="1">
    <location>
        <begin position="65"/>
        <end position="89"/>
    </location>
</feature>
<dbReference type="GO" id="GO:0016020">
    <property type="term" value="C:membrane"/>
    <property type="evidence" value="ECO:0007669"/>
    <property type="project" value="InterPro"/>
</dbReference>
<dbReference type="Proteomes" id="UP000693981">
    <property type="component" value="Unassembled WGS sequence"/>
</dbReference>
<sequence length="297" mass="32306">MVALLPLLIGYYKFFGSSADRYANSISVLENHSVIPLPKLLHMSAMLSIFYLVAEYFWYAAITNMSVAVGTAIYNCSPLFVYCLSVCFLHEQLSFKKAFGMLTSLLGVMLVIMFQDGSNVDSIEGTSIVAGLLMVVSAALYAGYQVSLRLMVGEDFTHSPTLLMLAGFCGLFTIPPWILGSFLMAESPFPLLYESLGLPGTGEGIVLLVLCGILMVVFCAFQPLAICWTSPLETSVGCMLMLPVSGIMDTMVHHTVFSWQCIVGSLLVMGGFVILEARKKKSMPKPQDSDVTFSPCA</sequence>
<evidence type="ECO:0000313" key="4">
    <source>
        <dbReference type="Proteomes" id="UP000693981"/>
    </source>
</evidence>
<accession>A0A8T1WTK5</accession>
<proteinExistence type="predicted"/>
<keyword evidence="1" id="KW-0812">Transmembrane</keyword>
<comment type="caution">
    <text evidence="3">The sequence shown here is derived from an EMBL/GenBank/DDBJ whole genome shotgun (WGS) entry which is preliminary data.</text>
</comment>
<keyword evidence="1" id="KW-1133">Transmembrane helix</keyword>
<organism evidence="3 4">
    <name type="scientific">Phytophthora boehmeriae</name>
    <dbReference type="NCBI Taxonomy" id="109152"/>
    <lineage>
        <taxon>Eukaryota</taxon>
        <taxon>Sar</taxon>
        <taxon>Stramenopiles</taxon>
        <taxon>Oomycota</taxon>
        <taxon>Peronosporomycetes</taxon>
        <taxon>Peronosporales</taxon>
        <taxon>Peronosporaceae</taxon>
        <taxon>Phytophthora</taxon>
    </lineage>
</organism>
<dbReference type="InterPro" id="IPR026505">
    <property type="entry name" value="Solute_c_fam_35_mem_F3/F4"/>
</dbReference>
<dbReference type="AlphaFoldDB" id="A0A8T1WTK5"/>
<feature type="domain" description="EamA" evidence="2">
    <location>
        <begin position="35"/>
        <end position="112"/>
    </location>
</feature>
<dbReference type="PANTHER" id="PTHR19346">
    <property type="entry name" value="SUGAR PHOSPHATE TRANSPORTER DOMAIN-CONTAINING PROTEIN"/>
    <property type="match status" value="1"/>
</dbReference>
<dbReference type="EMBL" id="JAGDFL010000139">
    <property type="protein sequence ID" value="KAG7396796.1"/>
    <property type="molecule type" value="Genomic_DNA"/>
</dbReference>
<dbReference type="OrthoDB" id="10062838at2759"/>
<reference evidence="3" key="1">
    <citation type="submission" date="2021-02" db="EMBL/GenBank/DDBJ databases">
        <authorList>
            <person name="Palmer J.M."/>
        </authorList>
    </citation>
    <scope>NUCLEOTIDE SEQUENCE</scope>
    <source>
        <strain evidence="3">SCRP23</strain>
    </source>
</reference>
<dbReference type="InterPro" id="IPR000620">
    <property type="entry name" value="EamA_dom"/>
</dbReference>
<gene>
    <name evidence="3" type="ORF">PHYBOEH_001714</name>
</gene>
<dbReference type="PANTHER" id="PTHR19346:SF4">
    <property type="entry name" value="SUGAR PHOSPHATE TRANSPORTER DOMAIN-CONTAINING PROTEIN"/>
    <property type="match status" value="1"/>
</dbReference>
<evidence type="ECO:0000259" key="2">
    <source>
        <dbReference type="Pfam" id="PF00892"/>
    </source>
</evidence>
<keyword evidence="4" id="KW-1185">Reference proteome</keyword>
<feature type="transmembrane region" description="Helical" evidence="1">
    <location>
        <begin position="205"/>
        <end position="225"/>
    </location>
</feature>